<gene>
    <name evidence="1" type="ORF">SEPMUDRAFT_23933</name>
</gene>
<keyword evidence="2" id="KW-1185">Reference proteome</keyword>
<feature type="non-terminal residue" evidence="1">
    <location>
        <position position="1"/>
    </location>
</feature>
<feature type="non-terminal residue" evidence="1">
    <location>
        <position position="61"/>
    </location>
</feature>
<reference evidence="1 2" key="1">
    <citation type="journal article" date="2012" name="PLoS Pathog.">
        <title>Diverse lifestyles and strategies of plant pathogenesis encoded in the genomes of eighteen Dothideomycetes fungi.</title>
        <authorList>
            <person name="Ohm R.A."/>
            <person name="Feau N."/>
            <person name="Henrissat B."/>
            <person name="Schoch C.L."/>
            <person name="Horwitz B.A."/>
            <person name="Barry K.W."/>
            <person name="Condon B.J."/>
            <person name="Copeland A.C."/>
            <person name="Dhillon B."/>
            <person name="Glaser F."/>
            <person name="Hesse C.N."/>
            <person name="Kosti I."/>
            <person name="LaButti K."/>
            <person name="Lindquist E.A."/>
            <person name="Lucas S."/>
            <person name="Salamov A.A."/>
            <person name="Bradshaw R.E."/>
            <person name="Ciuffetti L."/>
            <person name="Hamelin R.C."/>
            <person name="Kema G.H.J."/>
            <person name="Lawrence C."/>
            <person name="Scott J.A."/>
            <person name="Spatafora J.W."/>
            <person name="Turgeon B.G."/>
            <person name="de Wit P.J.G.M."/>
            <person name="Zhong S."/>
            <person name="Goodwin S.B."/>
            <person name="Grigoriev I.V."/>
        </authorList>
    </citation>
    <scope>NUCLEOTIDE SEQUENCE [LARGE SCALE GENOMIC DNA]</scope>
    <source>
        <strain evidence="1 2">SO2202</strain>
    </source>
</reference>
<dbReference type="Proteomes" id="UP000016931">
    <property type="component" value="Unassembled WGS sequence"/>
</dbReference>
<name>M3C2Q9_SPHMS</name>
<evidence type="ECO:0000313" key="2">
    <source>
        <dbReference type="Proteomes" id="UP000016931"/>
    </source>
</evidence>
<organism evidence="1 2">
    <name type="scientific">Sphaerulina musiva (strain SO2202)</name>
    <name type="common">Poplar stem canker fungus</name>
    <name type="synonym">Septoria musiva</name>
    <dbReference type="NCBI Taxonomy" id="692275"/>
    <lineage>
        <taxon>Eukaryota</taxon>
        <taxon>Fungi</taxon>
        <taxon>Dikarya</taxon>
        <taxon>Ascomycota</taxon>
        <taxon>Pezizomycotina</taxon>
        <taxon>Dothideomycetes</taxon>
        <taxon>Dothideomycetidae</taxon>
        <taxon>Mycosphaerellales</taxon>
        <taxon>Mycosphaerellaceae</taxon>
        <taxon>Sphaerulina</taxon>
    </lineage>
</organism>
<dbReference type="OrthoDB" id="4510061at2759"/>
<protein>
    <submittedName>
        <fullName evidence="1">Uncharacterized protein</fullName>
    </submittedName>
</protein>
<dbReference type="EMBL" id="KB456262">
    <property type="protein sequence ID" value="EMF14551.1"/>
    <property type="molecule type" value="Genomic_DNA"/>
</dbReference>
<dbReference type="GeneID" id="27905514"/>
<proteinExistence type="predicted"/>
<evidence type="ECO:0000313" key="1">
    <source>
        <dbReference type="EMBL" id="EMF14551.1"/>
    </source>
</evidence>
<accession>M3C2Q9</accession>
<dbReference type="RefSeq" id="XP_016762672.1">
    <property type="nucleotide sequence ID" value="XM_016908377.1"/>
</dbReference>
<dbReference type="AlphaFoldDB" id="M3C2Q9"/>
<dbReference type="HOGENOM" id="CLU_2929196_0_0_1"/>
<sequence length="61" mass="7094">VNMARAMRVTELMTDFRKLQHYRSSIRISPSAEDCHGEGFQGLRHCVVECYQFLQEGFPCN</sequence>